<evidence type="ECO:0000313" key="2">
    <source>
        <dbReference type="EMBL" id="HIZ13334.1"/>
    </source>
</evidence>
<dbReference type="InterPro" id="IPR001460">
    <property type="entry name" value="PCN-bd_Tpept"/>
</dbReference>
<organism evidence="2 3">
    <name type="scientific">Candidatus Mediterraneibacter stercorigallinarum</name>
    <dbReference type="NCBI Taxonomy" id="2838686"/>
    <lineage>
        <taxon>Bacteria</taxon>
        <taxon>Bacillati</taxon>
        <taxon>Bacillota</taxon>
        <taxon>Clostridia</taxon>
        <taxon>Lachnospirales</taxon>
        <taxon>Lachnospiraceae</taxon>
        <taxon>Mediterraneibacter</taxon>
    </lineage>
</organism>
<feature type="domain" description="Penicillin-binding protein transpeptidase" evidence="1">
    <location>
        <begin position="3"/>
        <end position="135"/>
    </location>
</feature>
<comment type="caution">
    <text evidence="2">The sequence shown here is derived from an EMBL/GenBank/DDBJ whole genome shotgun (WGS) entry which is preliminary data.</text>
</comment>
<dbReference type="Gene3D" id="3.40.710.10">
    <property type="entry name" value="DD-peptidase/beta-lactamase superfamily"/>
    <property type="match status" value="1"/>
</dbReference>
<proteinExistence type="predicted"/>
<dbReference type="PANTHER" id="PTHR30627:SF2">
    <property type="entry name" value="PEPTIDOGLYCAN D,D-TRANSPEPTIDASE MRDA"/>
    <property type="match status" value="1"/>
</dbReference>
<dbReference type="InterPro" id="IPR012338">
    <property type="entry name" value="Beta-lactam/transpept-like"/>
</dbReference>
<name>A0A9D2IJM5_9FIRM</name>
<evidence type="ECO:0000259" key="1">
    <source>
        <dbReference type="Pfam" id="PF00905"/>
    </source>
</evidence>
<reference evidence="2" key="2">
    <citation type="submission" date="2021-04" db="EMBL/GenBank/DDBJ databases">
        <authorList>
            <person name="Gilroy R."/>
        </authorList>
    </citation>
    <scope>NUCLEOTIDE SEQUENCE</scope>
    <source>
        <strain evidence="2">ChiGjej1B1-13045</strain>
    </source>
</reference>
<sequence>NNYTTAGLARYITAIANEGTVYDLSLLDKVTDVNGKLVKDYEPKVKNQVEGVSSSTWDAVQSGMRRVVTSTSYTFGSLGNFELSGKTGTAQQSTTHPNHGLFVGFGPSSDPEIAFAIRIANGYNSTYPSEVGRDIIRYYYNLDEKDEIVTGHASSLGSVVSGD</sequence>
<gene>
    <name evidence="2" type="ORF">H9817_05355</name>
</gene>
<dbReference type="Pfam" id="PF00905">
    <property type="entry name" value="Transpeptidase"/>
    <property type="match status" value="1"/>
</dbReference>
<feature type="non-terminal residue" evidence="2">
    <location>
        <position position="1"/>
    </location>
</feature>
<dbReference type="GO" id="GO:0071972">
    <property type="term" value="F:peptidoglycan L,D-transpeptidase activity"/>
    <property type="evidence" value="ECO:0007669"/>
    <property type="project" value="TreeGrafter"/>
</dbReference>
<protein>
    <submittedName>
        <fullName evidence="2">Penicillin-binding protein</fullName>
    </submittedName>
</protein>
<dbReference type="SUPFAM" id="SSF56601">
    <property type="entry name" value="beta-lactamase/transpeptidase-like"/>
    <property type="match status" value="1"/>
</dbReference>
<dbReference type="GO" id="GO:0008658">
    <property type="term" value="F:penicillin binding"/>
    <property type="evidence" value="ECO:0007669"/>
    <property type="project" value="InterPro"/>
</dbReference>
<reference evidence="2" key="1">
    <citation type="journal article" date="2021" name="PeerJ">
        <title>Extensive microbial diversity within the chicken gut microbiome revealed by metagenomics and culture.</title>
        <authorList>
            <person name="Gilroy R."/>
            <person name="Ravi A."/>
            <person name="Getino M."/>
            <person name="Pursley I."/>
            <person name="Horton D.L."/>
            <person name="Alikhan N.F."/>
            <person name="Baker D."/>
            <person name="Gharbi K."/>
            <person name="Hall N."/>
            <person name="Watson M."/>
            <person name="Adriaenssens E.M."/>
            <person name="Foster-Nyarko E."/>
            <person name="Jarju S."/>
            <person name="Secka A."/>
            <person name="Antonio M."/>
            <person name="Oren A."/>
            <person name="Chaudhuri R.R."/>
            <person name="La Ragione R."/>
            <person name="Hildebrand F."/>
            <person name="Pallen M.J."/>
        </authorList>
    </citation>
    <scope>NUCLEOTIDE SEQUENCE</scope>
    <source>
        <strain evidence="2">ChiGjej1B1-13045</strain>
    </source>
</reference>
<dbReference type="GO" id="GO:0071555">
    <property type="term" value="P:cell wall organization"/>
    <property type="evidence" value="ECO:0007669"/>
    <property type="project" value="TreeGrafter"/>
</dbReference>
<dbReference type="GO" id="GO:0005886">
    <property type="term" value="C:plasma membrane"/>
    <property type="evidence" value="ECO:0007669"/>
    <property type="project" value="TreeGrafter"/>
</dbReference>
<evidence type="ECO:0000313" key="3">
    <source>
        <dbReference type="Proteomes" id="UP000824017"/>
    </source>
</evidence>
<dbReference type="Proteomes" id="UP000824017">
    <property type="component" value="Unassembled WGS sequence"/>
</dbReference>
<accession>A0A9D2IJM5</accession>
<dbReference type="InterPro" id="IPR050515">
    <property type="entry name" value="Beta-lactam/transpept"/>
</dbReference>
<dbReference type="AlphaFoldDB" id="A0A9D2IJM5"/>
<dbReference type="PANTHER" id="PTHR30627">
    <property type="entry name" value="PEPTIDOGLYCAN D,D-TRANSPEPTIDASE"/>
    <property type="match status" value="1"/>
</dbReference>
<dbReference type="EMBL" id="DXCD01000136">
    <property type="protein sequence ID" value="HIZ13334.1"/>
    <property type="molecule type" value="Genomic_DNA"/>
</dbReference>